<dbReference type="PANTHER" id="PTHR42877">
    <property type="entry name" value="L-ORNITHINE N(5)-MONOOXYGENASE-RELATED"/>
    <property type="match status" value="1"/>
</dbReference>
<dbReference type="InterPro" id="IPR036188">
    <property type="entry name" value="FAD/NAD-bd_sf"/>
</dbReference>
<dbReference type="GeneID" id="89931724"/>
<dbReference type="Pfam" id="PF00743">
    <property type="entry name" value="FMO-like"/>
    <property type="match status" value="1"/>
</dbReference>
<evidence type="ECO:0000259" key="6">
    <source>
        <dbReference type="PROSITE" id="PS50404"/>
    </source>
</evidence>
<keyword evidence="9" id="KW-1185">Reference proteome</keyword>
<reference evidence="8 9" key="1">
    <citation type="submission" date="2023-08" db="EMBL/GenBank/DDBJ databases">
        <title>Black Yeasts Isolated from many extreme environments.</title>
        <authorList>
            <person name="Coleine C."/>
            <person name="Stajich J.E."/>
            <person name="Selbmann L."/>
        </authorList>
    </citation>
    <scope>NUCLEOTIDE SEQUENCE [LARGE SCALE GENOMIC DNA]</scope>
    <source>
        <strain evidence="8 9">CCFEE 5935</strain>
    </source>
</reference>
<protein>
    <recommendedName>
        <fullName evidence="10">Flavin-containing monooxygenase</fullName>
    </recommendedName>
</protein>
<dbReference type="Gene3D" id="3.50.50.60">
    <property type="entry name" value="FAD/NAD(P)-binding domain"/>
    <property type="match status" value="2"/>
</dbReference>
<proteinExistence type="inferred from homology"/>
<feature type="domain" description="GST C-terminal" evidence="7">
    <location>
        <begin position="95"/>
        <end position="231"/>
    </location>
</feature>
<keyword evidence="4" id="KW-0560">Oxidoreductase</keyword>
<feature type="region of interest" description="Disordered" evidence="5">
    <location>
        <begin position="222"/>
        <end position="253"/>
    </location>
</feature>
<dbReference type="InterPro" id="IPR040079">
    <property type="entry name" value="Glutathione_S-Trfase"/>
</dbReference>
<feature type="region of interest" description="Disordered" evidence="5">
    <location>
        <begin position="492"/>
        <end position="515"/>
    </location>
</feature>
<dbReference type="SUPFAM" id="SSF52833">
    <property type="entry name" value="Thioredoxin-like"/>
    <property type="match status" value="1"/>
</dbReference>
<dbReference type="GO" id="GO:0050661">
    <property type="term" value="F:NADP binding"/>
    <property type="evidence" value="ECO:0007669"/>
    <property type="project" value="InterPro"/>
</dbReference>
<dbReference type="Gene3D" id="3.40.30.10">
    <property type="entry name" value="Glutaredoxin"/>
    <property type="match status" value="1"/>
</dbReference>
<organism evidence="8 9">
    <name type="scientific">Saxophila tyrrhenica</name>
    <dbReference type="NCBI Taxonomy" id="1690608"/>
    <lineage>
        <taxon>Eukaryota</taxon>
        <taxon>Fungi</taxon>
        <taxon>Dikarya</taxon>
        <taxon>Ascomycota</taxon>
        <taxon>Pezizomycotina</taxon>
        <taxon>Dothideomycetes</taxon>
        <taxon>Dothideomycetidae</taxon>
        <taxon>Mycosphaerellales</taxon>
        <taxon>Extremaceae</taxon>
        <taxon>Saxophila</taxon>
    </lineage>
</organism>
<dbReference type="SUPFAM" id="SSF51905">
    <property type="entry name" value="FAD/NAD(P)-binding domain"/>
    <property type="match status" value="3"/>
</dbReference>
<dbReference type="InterPro" id="IPR010987">
    <property type="entry name" value="Glutathione-S-Trfase_C-like"/>
</dbReference>
<dbReference type="AlphaFoldDB" id="A0AAV9NY07"/>
<name>A0AAV9NY07_9PEZI</name>
<dbReference type="SUPFAM" id="SSF47616">
    <property type="entry name" value="GST C-terminal domain-like"/>
    <property type="match status" value="1"/>
</dbReference>
<evidence type="ECO:0000313" key="8">
    <source>
        <dbReference type="EMBL" id="KAK5163723.1"/>
    </source>
</evidence>
<feature type="compositionally biased region" description="Low complexity" evidence="5">
    <location>
        <begin position="237"/>
        <end position="253"/>
    </location>
</feature>
<dbReference type="PROSITE" id="PS50404">
    <property type="entry name" value="GST_NTER"/>
    <property type="match status" value="1"/>
</dbReference>
<comment type="similarity">
    <text evidence="1">Belongs to the FAD-binding monooxygenase family.</text>
</comment>
<dbReference type="PROSITE" id="PS50405">
    <property type="entry name" value="GST_CTER"/>
    <property type="match status" value="1"/>
</dbReference>
<keyword evidence="2" id="KW-0285">Flavoprotein</keyword>
<dbReference type="RefSeq" id="XP_064654125.1">
    <property type="nucleotide sequence ID" value="XM_064807616.1"/>
</dbReference>
<dbReference type="SFLD" id="SFLDG00358">
    <property type="entry name" value="Main_(cytGST)"/>
    <property type="match status" value="1"/>
</dbReference>
<gene>
    <name evidence="8" type="ORF">LTR77_010396</name>
</gene>
<dbReference type="Gene3D" id="1.20.1050.10">
    <property type="match status" value="1"/>
</dbReference>
<evidence type="ECO:0000259" key="7">
    <source>
        <dbReference type="PROSITE" id="PS50405"/>
    </source>
</evidence>
<dbReference type="InterPro" id="IPR020946">
    <property type="entry name" value="Flavin_mOase-like"/>
</dbReference>
<dbReference type="Proteomes" id="UP001337655">
    <property type="component" value="Unassembled WGS sequence"/>
</dbReference>
<feature type="domain" description="GST N-terminal" evidence="6">
    <location>
        <begin position="2"/>
        <end position="90"/>
    </location>
</feature>
<evidence type="ECO:0008006" key="10">
    <source>
        <dbReference type="Google" id="ProtNLM"/>
    </source>
</evidence>
<evidence type="ECO:0000256" key="1">
    <source>
        <dbReference type="ARBA" id="ARBA00010139"/>
    </source>
</evidence>
<evidence type="ECO:0000256" key="2">
    <source>
        <dbReference type="ARBA" id="ARBA00022630"/>
    </source>
</evidence>
<dbReference type="CDD" id="cd03057">
    <property type="entry name" value="GST_N_Beta"/>
    <property type="match status" value="1"/>
</dbReference>
<sequence>MSSRIVLYGSDGACSFIPHSLLNELNIPYELKTMVWKEGKIQAEDGSLSYNDYKKINPTGYVPALSVGIATITELPAIVAYIARLAPERKLLGGDPLQRARVDEWMAWLSGTLHGTGFAGLWRPSRFSEEGAAADSIRKKGHQVVVGCFEQIEQSIGSDHAVGDSLTVVDFALYLFWRWGVLKMGAAEGYMELSFPRYTQLASRMESVVSIKQTMDEERLPLASSEPAMSPSADPATNGNVNGHTNGATTTNGTTSNDYKIPLNDLYAFTPRKLRVVTIGAGFSGLLIAHKFQHRYPEMQEYVDHTIYEGHSELGGTWLVNTYPGVQCDVPSHIYAFPFDPNPDWSRFYASGSEIQEYILRTTRKWNLDRDVKLNHWVREARWLDDRGQWRLTLENDGRRWDEYTDILLSGQGVLVHHKWPTIPGLHDFEGHTTHSANWTHDYDYSNKRIAVIGNGSSGIQIVPQMQKLPGTDVTNFIRGPTWVYYRVPPSKHLGRETDDPNPEYTEEEKKRWREDPEELKRYRKGMIHRTNKAFKMFVKDSEGAKDAMAFAAEQMSAKLKHDPELTSKMIPNWEVGCRRITPGPGYLESLTQPNCHLTNSKITHISKNAVHTEDGKAHEVDVVVCATGFDVSHCPHYPIIGRNDVDLADKWRDEPESYMSVAASDMPNYFLMMGPNAVVGHGSLMEALNWTGDYFCKWIRKIATEDIKSVVPTHKAVDSFVRYGDEIHKTLVWTGNCVSWYKKGRIDGRVTALFGGSALLYKKLIEEIRAEDFDIEYRSSNPFRFLGNGFLAEEYDDESDLSWYIEK</sequence>
<evidence type="ECO:0000313" key="9">
    <source>
        <dbReference type="Proteomes" id="UP001337655"/>
    </source>
</evidence>
<keyword evidence="3" id="KW-0274">FAD</keyword>
<evidence type="ECO:0000256" key="5">
    <source>
        <dbReference type="SAM" id="MobiDB-lite"/>
    </source>
</evidence>
<evidence type="ECO:0000256" key="4">
    <source>
        <dbReference type="ARBA" id="ARBA00023002"/>
    </source>
</evidence>
<dbReference type="EMBL" id="JAVRRT010000023">
    <property type="protein sequence ID" value="KAK5163723.1"/>
    <property type="molecule type" value="Genomic_DNA"/>
</dbReference>
<dbReference type="SFLD" id="SFLDS00019">
    <property type="entry name" value="Glutathione_Transferase_(cytos"/>
    <property type="match status" value="1"/>
</dbReference>
<dbReference type="InterPro" id="IPR036249">
    <property type="entry name" value="Thioredoxin-like_sf"/>
</dbReference>
<dbReference type="GO" id="GO:0004499">
    <property type="term" value="F:N,N-dimethylaniline monooxygenase activity"/>
    <property type="evidence" value="ECO:0007669"/>
    <property type="project" value="InterPro"/>
</dbReference>
<dbReference type="GO" id="GO:0050660">
    <property type="term" value="F:flavin adenine dinucleotide binding"/>
    <property type="evidence" value="ECO:0007669"/>
    <property type="project" value="InterPro"/>
</dbReference>
<dbReference type="InterPro" id="IPR036282">
    <property type="entry name" value="Glutathione-S-Trfase_C_sf"/>
</dbReference>
<evidence type="ECO:0000256" key="3">
    <source>
        <dbReference type="ARBA" id="ARBA00022827"/>
    </source>
</evidence>
<dbReference type="InterPro" id="IPR004045">
    <property type="entry name" value="Glutathione_S-Trfase_N"/>
</dbReference>
<accession>A0AAV9NY07</accession>
<dbReference type="InterPro" id="IPR051209">
    <property type="entry name" value="FAD-bind_Monooxygenase_sf"/>
</dbReference>
<dbReference type="PANTHER" id="PTHR42877:SF2">
    <property type="entry name" value="FAD_NAD(P)-BINDING DOMAIN-CONTAINING PROTEIN"/>
    <property type="match status" value="1"/>
</dbReference>
<comment type="caution">
    <text evidence="8">The sequence shown here is derived from an EMBL/GenBank/DDBJ whole genome shotgun (WGS) entry which is preliminary data.</text>
</comment>